<keyword evidence="7 8" id="KW-0927">Auxin signaling pathway</keyword>
<dbReference type="GO" id="GO:0010329">
    <property type="term" value="F:auxin efflux transmembrane transporter activity"/>
    <property type="evidence" value="ECO:0007669"/>
    <property type="project" value="TreeGrafter"/>
</dbReference>
<dbReference type="InterPro" id="IPR051107">
    <property type="entry name" value="Auxin_Efflux_Carrier"/>
</dbReference>
<gene>
    <name evidence="10" type="ORF">CKAN_00289000</name>
</gene>
<dbReference type="GO" id="GO:0005886">
    <property type="term" value="C:plasma membrane"/>
    <property type="evidence" value="ECO:0007669"/>
    <property type="project" value="TreeGrafter"/>
</dbReference>
<keyword evidence="6 8" id="KW-0472">Membrane</keyword>
<feature type="region of interest" description="Disordered" evidence="9">
    <location>
        <begin position="212"/>
        <end position="233"/>
    </location>
</feature>
<dbReference type="GO" id="GO:0005783">
    <property type="term" value="C:endoplasmic reticulum"/>
    <property type="evidence" value="ECO:0007669"/>
    <property type="project" value="TreeGrafter"/>
</dbReference>
<evidence type="ECO:0000256" key="8">
    <source>
        <dbReference type="RuleBase" id="RU362108"/>
    </source>
</evidence>
<evidence type="ECO:0000313" key="10">
    <source>
        <dbReference type="EMBL" id="RWR74555.1"/>
    </source>
</evidence>
<evidence type="ECO:0000256" key="5">
    <source>
        <dbReference type="ARBA" id="ARBA00022989"/>
    </source>
</evidence>
<feature type="transmembrane region" description="Helical" evidence="8">
    <location>
        <begin position="172"/>
        <end position="192"/>
    </location>
</feature>
<keyword evidence="4 8" id="KW-0812">Transmembrane</keyword>
<comment type="subcellular location">
    <subcellularLocation>
        <location evidence="1 8">Membrane</location>
        <topology evidence="1 8">Multi-pass membrane protein</topology>
    </subcellularLocation>
</comment>
<feature type="transmembrane region" description="Helical" evidence="8">
    <location>
        <begin position="363"/>
        <end position="382"/>
    </location>
</feature>
<dbReference type="PANTHER" id="PTHR31752">
    <property type="entry name" value="AUXIN EFFLUX CARRIER COMPONENT 1B-RELATED"/>
    <property type="match status" value="1"/>
</dbReference>
<evidence type="ECO:0000256" key="1">
    <source>
        <dbReference type="ARBA" id="ARBA00004141"/>
    </source>
</evidence>
<comment type="similarity">
    <text evidence="2 8">Belongs to the auxin efflux carrier (TC 2.A.69.1) family.</text>
</comment>
<protein>
    <recommendedName>
        <fullName evidence="8">Auxin efflux carrier component</fullName>
    </recommendedName>
</protein>
<evidence type="ECO:0000256" key="6">
    <source>
        <dbReference type="ARBA" id="ARBA00023136"/>
    </source>
</evidence>
<feature type="transmembrane region" description="Helical" evidence="8">
    <location>
        <begin position="45"/>
        <end position="65"/>
    </location>
</feature>
<evidence type="ECO:0000256" key="7">
    <source>
        <dbReference type="ARBA" id="ARBA00023294"/>
    </source>
</evidence>
<evidence type="ECO:0000256" key="4">
    <source>
        <dbReference type="ARBA" id="ARBA00022692"/>
    </source>
</evidence>
<evidence type="ECO:0000313" key="11">
    <source>
        <dbReference type="Proteomes" id="UP000283530"/>
    </source>
</evidence>
<dbReference type="OrthoDB" id="1868374at2759"/>
<dbReference type="NCBIfam" id="TIGR00946">
    <property type="entry name" value="2a69"/>
    <property type="match status" value="1"/>
</dbReference>
<feature type="transmembrane region" description="Helical" evidence="8">
    <location>
        <begin position="109"/>
        <end position="128"/>
    </location>
</feature>
<evidence type="ECO:0000256" key="2">
    <source>
        <dbReference type="ARBA" id="ARBA00009177"/>
    </source>
</evidence>
<dbReference type="AlphaFoldDB" id="A0A443N7N9"/>
<name>A0A443N7N9_9MAGN</name>
<feature type="transmembrane region" description="Helical" evidence="8">
    <location>
        <begin position="422"/>
        <end position="442"/>
    </location>
</feature>
<dbReference type="PANTHER" id="PTHR31752:SF44">
    <property type="entry name" value="AUXIN EFFLUX CARRIER COMPONENT"/>
    <property type="match status" value="1"/>
</dbReference>
<comment type="caution">
    <text evidence="10">The sequence shown here is derived from an EMBL/GenBank/DDBJ whole genome shotgun (WGS) entry which is preliminary data.</text>
</comment>
<keyword evidence="3 8" id="KW-0813">Transport</keyword>
<dbReference type="Proteomes" id="UP000283530">
    <property type="component" value="Unassembled WGS sequence"/>
</dbReference>
<evidence type="ECO:0000256" key="3">
    <source>
        <dbReference type="ARBA" id="ARBA00022448"/>
    </source>
</evidence>
<feature type="transmembrane region" description="Helical" evidence="8">
    <location>
        <begin position="394"/>
        <end position="416"/>
    </location>
</feature>
<dbReference type="InterPro" id="IPR004776">
    <property type="entry name" value="Mem_transp_PIN-like"/>
</dbReference>
<sequence length="476" mass="52823">MLLDFHFGNNQTFFTSPSSTTNPGSPSSQIQHTSKEKEEKMIKFTDLYCVLSAVVPLYVTMFLAYGSVKWWKIFTPDQCSGINRFVAIFAVPLLSFEVISRINPYRMDFLFIAADVVSKILVLLALFLWAKFSKKGSLDWVITIFSLSTLPNTLVMGIPLLKSMYGNDKDGLMSQTVVLQCIIWYTLLLFLFEYRAARIVIVEKMNRSSSATTSYHSCKSGRSTDEKAGIQRPSEDEVVHVIVTKPTTHSGSPDSDPQRLQNFNKVAPASAHAKPADEDGFCRQSVQVCSREEERVPEKTESNENLENSSISSEMLRVIMRMVWYKLVRNPNSYASLLGLSWALVSCRWGVKKPQIMENSVTILSNAGLGMAMFSLGLFMALQPKIIACGTRLAGYGMIARFIAGPAVMAIASIAVGLRGTVLRVAIVQAALPQGIVPFVFAREYNLHPDVLSTAVIFGMLVSLPITILYYILLGL</sequence>
<keyword evidence="11" id="KW-1185">Reference proteome</keyword>
<feature type="transmembrane region" description="Helical" evidence="8">
    <location>
        <begin position="85"/>
        <end position="103"/>
    </location>
</feature>
<reference evidence="10 11" key="1">
    <citation type="journal article" date="2019" name="Nat. Plants">
        <title>Stout camphor tree genome fills gaps in understanding of flowering plant genome evolution.</title>
        <authorList>
            <person name="Chaw S.M."/>
            <person name="Liu Y.C."/>
            <person name="Wu Y.W."/>
            <person name="Wang H.Y."/>
            <person name="Lin C.I."/>
            <person name="Wu C.S."/>
            <person name="Ke H.M."/>
            <person name="Chang L.Y."/>
            <person name="Hsu C.Y."/>
            <person name="Yang H.T."/>
            <person name="Sudianto E."/>
            <person name="Hsu M.H."/>
            <person name="Wu K.P."/>
            <person name="Wang L.N."/>
            <person name="Leebens-Mack J.H."/>
            <person name="Tsai I.J."/>
        </authorList>
    </citation>
    <scope>NUCLEOTIDE SEQUENCE [LARGE SCALE GENOMIC DNA]</scope>
    <source>
        <strain evidence="11">cv. Chaw 1501</strain>
        <tissue evidence="10">Young leaves</tissue>
    </source>
</reference>
<feature type="compositionally biased region" description="Basic and acidic residues" evidence="9">
    <location>
        <begin position="222"/>
        <end position="233"/>
    </location>
</feature>
<dbReference type="Pfam" id="PF03547">
    <property type="entry name" value="Mem_trans"/>
    <property type="match status" value="1"/>
</dbReference>
<organism evidence="10 11">
    <name type="scientific">Cinnamomum micranthum f. kanehirae</name>
    <dbReference type="NCBI Taxonomy" id="337451"/>
    <lineage>
        <taxon>Eukaryota</taxon>
        <taxon>Viridiplantae</taxon>
        <taxon>Streptophyta</taxon>
        <taxon>Embryophyta</taxon>
        <taxon>Tracheophyta</taxon>
        <taxon>Spermatophyta</taxon>
        <taxon>Magnoliopsida</taxon>
        <taxon>Magnoliidae</taxon>
        <taxon>Laurales</taxon>
        <taxon>Lauraceae</taxon>
        <taxon>Cinnamomum</taxon>
    </lineage>
</organism>
<accession>A0A443N7N9</accession>
<dbReference type="EMBL" id="QPKB01000001">
    <property type="protein sequence ID" value="RWR74555.1"/>
    <property type="molecule type" value="Genomic_DNA"/>
</dbReference>
<feature type="transmembrane region" description="Helical" evidence="8">
    <location>
        <begin position="454"/>
        <end position="473"/>
    </location>
</feature>
<dbReference type="GO" id="GO:0009734">
    <property type="term" value="P:auxin-activated signaling pathway"/>
    <property type="evidence" value="ECO:0007669"/>
    <property type="project" value="UniProtKB-UniRule"/>
</dbReference>
<evidence type="ECO:0000256" key="9">
    <source>
        <dbReference type="SAM" id="MobiDB-lite"/>
    </source>
</evidence>
<feature type="compositionally biased region" description="Polar residues" evidence="9">
    <location>
        <begin position="212"/>
        <end position="221"/>
    </location>
</feature>
<dbReference type="InterPro" id="IPR014024">
    <property type="entry name" value="Auxin_eff_plant"/>
</dbReference>
<comment type="function">
    <text evidence="8">May act as a component of the auxin efflux carrier.</text>
</comment>
<proteinExistence type="inferred from homology"/>
<comment type="caution">
    <text evidence="8">Lacks conserved residue(s) required for the propagation of feature annotation.</text>
</comment>
<dbReference type="GO" id="GO:0009926">
    <property type="term" value="P:auxin polar transport"/>
    <property type="evidence" value="ECO:0007669"/>
    <property type="project" value="TreeGrafter"/>
</dbReference>
<keyword evidence="5 8" id="KW-1133">Transmembrane helix</keyword>
<feature type="transmembrane region" description="Helical" evidence="8">
    <location>
        <begin position="140"/>
        <end position="160"/>
    </location>
</feature>